<evidence type="ECO:0000256" key="5">
    <source>
        <dbReference type="ARBA" id="ARBA00022771"/>
    </source>
</evidence>
<accession>A0A8H7ENP5</accession>
<dbReference type="Pfam" id="PF00628">
    <property type="entry name" value="PHD"/>
    <property type="match status" value="1"/>
</dbReference>
<dbReference type="GO" id="GO:0005634">
    <property type="term" value="C:nucleus"/>
    <property type="evidence" value="ECO:0007669"/>
    <property type="project" value="TreeGrafter"/>
</dbReference>
<dbReference type="Proteomes" id="UP000605846">
    <property type="component" value="Unassembled WGS sequence"/>
</dbReference>
<dbReference type="InterPro" id="IPR012921">
    <property type="entry name" value="SPOC_C"/>
</dbReference>
<feature type="compositionally biased region" description="Basic and acidic residues" evidence="8">
    <location>
        <begin position="605"/>
        <end position="622"/>
    </location>
</feature>
<evidence type="ECO:0000256" key="6">
    <source>
        <dbReference type="ARBA" id="ARBA00022833"/>
    </source>
</evidence>
<dbReference type="PANTHER" id="PTHR11477:SF11">
    <property type="entry name" value="TRANSCRIPTION FACTOR BYE1"/>
    <property type="match status" value="1"/>
</dbReference>
<dbReference type="InterPro" id="IPR003618">
    <property type="entry name" value="TFIIS_cen_dom"/>
</dbReference>
<dbReference type="PROSITE" id="PS01359">
    <property type="entry name" value="ZF_PHD_1"/>
    <property type="match status" value="1"/>
</dbReference>
<dbReference type="PANTHER" id="PTHR11477">
    <property type="entry name" value="TRANSCRIPTION FACTOR S-II ZINC FINGER DOMAIN-CONTAINING PROTEIN"/>
    <property type="match status" value="1"/>
</dbReference>
<evidence type="ECO:0000256" key="2">
    <source>
        <dbReference type="ARBA" id="ARBA00011050"/>
    </source>
</evidence>
<feature type="compositionally biased region" description="Polar residues" evidence="8">
    <location>
        <begin position="144"/>
        <end position="160"/>
    </location>
</feature>
<dbReference type="GO" id="GO:0000977">
    <property type="term" value="F:RNA polymerase II transcription regulatory region sequence-specific DNA binding"/>
    <property type="evidence" value="ECO:0007669"/>
    <property type="project" value="TreeGrafter"/>
</dbReference>
<evidence type="ECO:0000256" key="1">
    <source>
        <dbReference type="ARBA" id="ARBA00002311"/>
    </source>
</evidence>
<reference evidence="11" key="1">
    <citation type="submission" date="2020-01" db="EMBL/GenBank/DDBJ databases">
        <title>Genome Sequencing of Three Apophysomyces-Like Fungal Strains Confirms a Novel Fungal Genus in the Mucoromycota with divergent Burkholderia-like Endosymbiotic Bacteria.</title>
        <authorList>
            <person name="Stajich J.E."/>
            <person name="Macias A.M."/>
            <person name="Carter-House D."/>
            <person name="Lovett B."/>
            <person name="Kasson L.R."/>
            <person name="Berry K."/>
            <person name="Grigoriev I."/>
            <person name="Chang Y."/>
            <person name="Spatafora J."/>
            <person name="Kasson M.T."/>
        </authorList>
    </citation>
    <scope>NUCLEOTIDE SEQUENCE</scope>
    <source>
        <strain evidence="11">NRRL A-21654</strain>
    </source>
</reference>
<dbReference type="PROSITE" id="PS51321">
    <property type="entry name" value="TFIIS_CENTRAL"/>
    <property type="match status" value="1"/>
</dbReference>
<evidence type="ECO:0000259" key="10">
    <source>
        <dbReference type="PROSITE" id="PS51321"/>
    </source>
</evidence>
<feature type="region of interest" description="Disordered" evidence="8">
    <location>
        <begin position="128"/>
        <end position="197"/>
    </location>
</feature>
<dbReference type="GO" id="GO:0001139">
    <property type="term" value="F:RNA polymerase II complex recruiting activity"/>
    <property type="evidence" value="ECO:0007669"/>
    <property type="project" value="TreeGrafter"/>
</dbReference>
<dbReference type="EMBL" id="JABAYA010000084">
    <property type="protein sequence ID" value="KAF7726102.1"/>
    <property type="molecule type" value="Genomic_DNA"/>
</dbReference>
<feature type="domain" description="PHD-type" evidence="9">
    <location>
        <begin position="209"/>
        <end position="258"/>
    </location>
</feature>
<dbReference type="Gene3D" id="1.10.472.30">
    <property type="entry name" value="Transcription elongation factor S-II, central domain"/>
    <property type="match status" value="1"/>
</dbReference>
<gene>
    <name evidence="11" type="primary">PHF3</name>
    <name evidence="11" type="ORF">EC973_009077</name>
</gene>
<dbReference type="InterPro" id="IPR036575">
    <property type="entry name" value="TFIIS_cen_dom_sf"/>
</dbReference>
<feature type="compositionally biased region" description="Pro residues" evidence="8">
    <location>
        <begin position="362"/>
        <end position="371"/>
    </location>
</feature>
<dbReference type="SUPFAM" id="SSF46942">
    <property type="entry name" value="Elongation factor TFIIS domain 2"/>
    <property type="match status" value="1"/>
</dbReference>
<evidence type="ECO:0000256" key="4">
    <source>
        <dbReference type="ARBA" id="ARBA00022723"/>
    </source>
</evidence>
<comment type="similarity">
    <text evidence="2">Belongs to the BYE1 family.</text>
</comment>
<dbReference type="SMART" id="SM00249">
    <property type="entry name" value="PHD"/>
    <property type="match status" value="1"/>
</dbReference>
<dbReference type="GO" id="GO:0006368">
    <property type="term" value="P:transcription elongation by RNA polymerase II"/>
    <property type="evidence" value="ECO:0007669"/>
    <property type="project" value="TreeGrafter"/>
</dbReference>
<comment type="function">
    <text evidence="1">Negative regulator of transcription elongation.</text>
</comment>
<proteinExistence type="inferred from homology"/>
<dbReference type="Pfam" id="PF07744">
    <property type="entry name" value="SPOC"/>
    <property type="match status" value="1"/>
</dbReference>
<dbReference type="Gene3D" id="3.30.40.10">
    <property type="entry name" value="Zinc/RING finger domain, C3HC4 (zinc finger)"/>
    <property type="match status" value="1"/>
</dbReference>
<keyword evidence="6" id="KW-0862">Zinc</keyword>
<dbReference type="InterPro" id="IPR013083">
    <property type="entry name" value="Znf_RING/FYVE/PHD"/>
</dbReference>
<keyword evidence="12" id="KW-1185">Reference proteome</keyword>
<dbReference type="InterPro" id="IPR019786">
    <property type="entry name" value="Zinc_finger_PHD-type_CS"/>
</dbReference>
<feature type="domain" description="TFIIS central" evidence="10">
    <location>
        <begin position="386"/>
        <end position="526"/>
    </location>
</feature>
<dbReference type="InterPro" id="IPR001965">
    <property type="entry name" value="Znf_PHD"/>
</dbReference>
<name>A0A8H7ENP5_9FUNG</name>
<evidence type="ECO:0000256" key="8">
    <source>
        <dbReference type="SAM" id="MobiDB-lite"/>
    </source>
</evidence>
<dbReference type="GO" id="GO:0008270">
    <property type="term" value="F:zinc ion binding"/>
    <property type="evidence" value="ECO:0007669"/>
    <property type="project" value="UniProtKB-KW"/>
</dbReference>
<sequence>MDIHNFEEYLDLREQQDTVGGQSHAQDLPMTAATSETSTSLIASASAENQNSWTAVPANLEAAQMEHYVFPLNGTDWNLLNTTSEATAISTQEQPISTTNMASISHFIPPQLLMPVQGIAKPLLPPQQEGQYHQFQEESKPEEVNNNSSATVSLSQFTSSKEVEEEEKKEEGIMTRSRRRSTGIKTEEDEKSPATVASTNNITKKSRKKLYCICRQPYNGDPMVQCDRCKEWFHCACVQLDPDEAEDIDWVCQACEQTMEKAKEEQPQVSELEVLPKVQKTYSSRHSKATSNQAKCLLPSCSNRTRTDSYCSDVCARQHASQTDDDPEYVPSTEDAHQLRSRTSTPEAKRQHQKTPSINSPPKEPTPPPTISSPEPISTNAEDNPVRKNVIKSMTNTLRPIIENTLEKQPSMFEDVPDKSAQEMAEQLANAIEERMYNELSDPPAQSGKLMVCGERYKSKFRSLLYNLKDKANELFQIRVITGALSPDELVKMSSEDMANPELKSMSESLREKSIKNSVLKVQNMPIIKKTHKGDIIMISSKDGEYVEERPAKVAETPEPEADKPMERISPAGSRKSSVSASSNTPTARPHIVEDILARMGMNSDSDRQDLKRQAIERDTPAKRRKTELEVEALLGDSDVEFTFDSDIEEPNLPEEREEVTVPKPPVIWKGRVNMPSVAEFEAKARQIGGRMLTEMEWADVLSPTMWIEGRIPTDRVTSYVTQTQYSSSREIVLLEIEAMSEDQAQTLLHYFDSRKRYAVVGHNKTKIKDFYLIPLYKAQQIPDFVYVVRVEETQRDSDMFLGVLVLSKQTDRPLAPSYHMHEPYVP</sequence>
<dbReference type="CDD" id="cd15552">
    <property type="entry name" value="PHD_PHF3_like"/>
    <property type="match status" value="1"/>
</dbReference>
<dbReference type="CDD" id="cd21538">
    <property type="entry name" value="SPOC_TFIIS"/>
    <property type="match status" value="1"/>
</dbReference>
<dbReference type="AlphaFoldDB" id="A0A8H7ENP5"/>
<feature type="region of interest" description="Disordered" evidence="8">
    <location>
        <begin position="321"/>
        <end position="386"/>
    </location>
</feature>
<organism evidence="11 12">
    <name type="scientific">Apophysomyces ossiformis</name>
    <dbReference type="NCBI Taxonomy" id="679940"/>
    <lineage>
        <taxon>Eukaryota</taxon>
        <taxon>Fungi</taxon>
        <taxon>Fungi incertae sedis</taxon>
        <taxon>Mucoromycota</taxon>
        <taxon>Mucoromycotina</taxon>
        <taxon>Mucoromycetes</taxon>
        <taxon>Mucorales</taxon>
        <taxon>Mucorineae</taxon>
        <taxon>Mucoraceae</taxon>
        <taxon>Apophysomyces</taxon>
    </lineage>
</organism>
<evidence type="ECO:0000256" key="3">
    <source>
        <dbReference type="ARBA" id="ARBA00021616"/>
    </source>
</evidence>
<dbReference type="InterPro" id="IPR011011">
    <property type="entry name" value="Znf_FYVE_PHD"/>
</dbReference>
<dbReference type="SMART" id="SM00510">
    <property type="entry name" value="TFS2M"/>
    <property type="match status" value="1"/>
</dbReference>
<dbReference type="InterPro" id="IPR019787">
    <property type="entry name" value="Znf_PHD-finger"/>
</dbReference>
<comment type="caution">
    <text evidence="11">The sequence shown here is derived from an EMBL/GenBank/DDBJ whole genome shotgun (WGS) entry which is preliminary data.</text>
</comment>
<feature type="compositionally biased region" description="Low complexity" evidence="8">
    <location>
        <begin position="570"/>
        <end position="583"/>
    </location>
</feature>
<keyword evidence="5 7" id="KW-0863">Zinc-finger</keyword>
<dbReference type="PROSITE" id="PS50016">
    <property type="entry name" value="ZF_PHD_2"/>
    <property type="match status" value="1"/>
</dbReference>
<protein>
    <recommendedName>
        <fullName evidence="3">Transcription factor BYE1</fullName>
    </recommendedName>
</protein>
<dbReference type="GO" id="GO:0006362">
    <property type="term" value="P:transcription elongation by RNA polymerase I"/>
    <property type="evidence" value="ECO:0007669"/>
    <property type="project" value="TreeGrafter"/>
</dbReference>
<evidence type="ECO:0000313" key="11">
    <source>
        <dbReference type="EMBL" id="KAF7726102.1"/>
    </source>
</evidence>
<dbReference type="OrthoDB" id="419537at2759"/>
<evidence type="ECO:0000256" key="7">
    <source>
        <dbReference type="PROSITE-ProRule" id="PRU00146"/>
    </source>
</evidence>
<dbReference type="GO" id="GO:0031440">
    <property type="term" value="P:regulation of mRNA 3'-end processing"/>
    <property type="evidence" value="ECO:0007669"/>
    <property type="project" value="TreeGrafter"/>
</dbReference>
<dbReference type="Pfam" id="PF07500">
    <property type="entry name" value="TFIIS_M"/>
    <property type="match status" value="1"/>
</dbReference>
<dbReference type="SUPFAM" id="SSF57903">
    <property type="entry name" value="FYVE/PHD zinc finger"/>
    <property type="match status" value="1"/>
</dbReference>
<dbReference type="GO" id="GO:0031564">
    <property type="term" value="P:transcription antitermination"/>
    <property type="evidence" value="ECO:0007669"/>
    <property type="project" value="TreeGrafter"/>
</dbReference>
<evidence type="ECO:0000313" key="12">
    <source>
        <dbReference type="Proteomes" id="UP000605846"/>
    </source>
</evidence>
<feature type="region of interest" description="Disordered" evidence="8">
    <location>
        <begin position="547"/>
        <end position="628"/>
    </location>
</feature>
<evidence type="ECO:0000259" key="9">
    <source>
        <dbReference type="PROSITE" id="PS50016"/>
    </source>
</evidence>
<keyword evidence="4" id="KW-0479">Metal-binding</keyword>